<keyword evidence="3 5" id="KW-0472">Membrane</keyword>
<evidence type="ECO:0000256" key="2">
    <source>
        <dbReference type="ARBA" id="ARBA00022729"/>
    </source>
</evidence>
<dbReference type="GO" id="GO:0016020">
    <property type="term" value="C:membrane"/>
    <property type="evidence" value="ECO:0007669"/>
    <property type="project" value="UniProtKB-SubCell"/>
</dbReference>
<proteinExistence type="predicted"/>
<evidence type="ECO:0000256" key="4">
    <source>
        <dbReference type="ARBA" id="ARBA00023180"/>
    </source>
</evidence>
<dbReference type="Ensembl" id="ENSDNVT00000020887.1">
    <property type="protein sequence ID" value="ENSDNVP00000017379.1"/>
    <property type="gene ID" value="ENSDNVG00000012150.1"/>
</dbReference>
<dbReference type="AlphaFoldDB" id="A0A8C4K0V0"/>
<sequence length="278" mass="30351">MDRGTCLWLLSSFCVWGASRGARETVLGTLGKATFLRIPPPFQELTARFGAAVWKRDTEDPHSKQVLLKYSDGNYINYMQEQTRFHQANFSLEILNTSRQDRQLYEYIVSKEREEKVWQIQLEVYEPVSAPRIQVLGGTEANDSLTVTLNCTAERGDRVSYSWAGASRLCARNGSVLHLSYSPRNASLACSCTCTAANPVSRRAVAFNASECGREPQGGAGLRTGHLVLVLVVPVVAAGALAAGCTALRAAGAKQERAPLAEDGAVHTIYSQVQRAEV</sequence>
<evidence type="ECO:0000256" key="6">
    <source>
        <dbReference type="SAM" id="SignalP"/>
    </source>
</evidence>
<dbReference type="InterPro" id="IPR015631">
    <property type="entry name" value="CD2/SLAM_rcpt"/>
</dbReference>
<keyword evidence="2 6" id="KW-0732">Signal</keyword>
<comment type="subcellular location">
    <subcellularLocation>
        <location evidence="1">Membrane</location>
    </subcellularLocation>
</comment>
<keyword evidence="5" id="KW-1133">Transmembrane helix</keyword>
<reference evidence="7" key="2">
    <citation type="submission" date="2025-09" db="UniProtKB">
        <authorList>
            <consortium name="Ensembl"/>
        </authorList>
    </citation>
    <scope>IDENTIFICATION</scope>
</reference>
<evidence type="ECO:0000313" key="8">
    <source>
        <dbReference type="Proteomes" id="UP000694423"/>
    </source>
</evidence>
<evidence type="ECO:0000313" key="7">
    <source>
        <dbReference type="Ensembl" id="ENSDNVP00000017379.1"/>
    </source>
</evidence>
<feature type="chain" id="PRO_5034990262" evidence="6">
    <location>
        <begin position="22"/>
        <end position="278"/>
    </location>
</feature>
<name>A0A8C4K0V0_DRONO</name>
<organism evidence="7 8">
    <name type="scientific">Dromaius novaehollandiae</name>
    <name type="common">Emu</name>
    <dbReference type="NCBI Taxonomy" id="8790"/>
    <lineage>
        <taxon>Eukaryota</taxon>
        <taxon>Metazoa</taxon>
        <taxon>Chordata</taxon>
        <taxon>Craniata</taxon>
        <taxon>Vertebrata</taxon>
        <taxon>Euteleostomi</taxon>
        <taxon>Archelosauria</taxon>
        <taxon>Archosauria</taxon>
        <taxon>Dinosauria</taxon>
        <taxon>Saurischia</taxon>
        <taxon>Theropoda</taxon>
        <taxon>Coelurosauria</taxon>
        <taxon>Aves</taxon>
        <taxon>Palaeognathae</taxon>
        <taxon>Casuariiformes</taxon>
        <taxon>Dromaiidae</taxon>
        <taxon>Dromaius</taxon>
    </lineage>
</organism>
<keyword evidence="8" id="KW-1185">Reference proteome</keyword>
<dbReference type="InterPro" id="IPR013783">
    <property type="entry name" value="Ig-like_fold"/>
</dbReference>
<feature type="signal peptide" evidence="6">
    <location>
        <begin position="1"/>
        <end position="21"/>
    </location>
</feature>
<evidence type="ECO:0000256" key="5">
    <source>
        <dbReference type="SAM" id="Phobius"/>
    </source>
</evidence>
<evidence type="ECO:0000256" key="1">
    <source>
        <dbReference type="ARBA" id="ARBA00004370"/>
    </source>
</evidence>
<dbReference type="Gene3D" id="2.60.40.10">
    <property type="entry name" value="Immunoglobulins"/>
    <property type="match status" value="2"/>
</dbReference>
<accession>A0A8C4K0V0</accession>
<reference evidence="7" key="1">
    <citation type="submission" date="2025-08" db="UniProtKB">
        <authorList>
            <consortium name="Ensembl"/>
        </authorList>
    </citation>
    <scope>IDENTIFICATION</scope>
</reference>
<evidence type="ECO:0000256" key="3">
    <source>
        <dbReference type="ARBA" id="ARBA00023136"/>
    </source>
</evidence>
<dbReference type="PANTHER" id="PTHR12080:SF55">
    <property type="entry name" value="LYMPHOCYTE FUNCTION-ASSOCIATED ANTIGEN 3"/>
    <property type="match status" value="1"/>
</dbReference>
<dbReference type="Proteomes" id="UP000694423">
    <property type="component" value="Unplaced"/>
</dbReference>
<keyword evidence="4" id="KW-0325">Glycoprotein</keyword>
<dbReference type="PANTHER" id="PTHR12080">
    <property type="entry name" value="SIGNALING LYMPHOCYTIC ACTIVATION MOLECULE"/>
    <property type="match status" value="1"/>
</dbReference>
<protein>
    <submittedName>
        <fullName evidence="7">Signaling lymphocytic activation molecule-like</fullName>
    </submittedName>
</protein>
<feature type="transmembrane region" description="Helical" evidence="5">
    <location>
        <begin position="227"/>
        <end position="248"/>
    </location>
</feature>
<keyword evidence="5" id="KW-0812">Transmembrane</keyword>